<evidence type="ECO:0000256" key="1">
    <source>
        <dbReference type="SAM" id="Phobius"/>
    </source>
</evidence>
<dbReference type="EMBL" id="FLQU01000414">
    <property type="protein sequence ID" value="SBS85335.1"/>
    <property type="molecule type" value="Genomic_DNA"/>
</dbReference>
<gene>
    <name evidence="2" type="ORF">POVCU2_0030910</name>
</gene>
<accession>A0A1A8W066</accession>
<keyword evidence="1" id="KW-0472">Membrane</keyword>
<reference evidence="3" key="1">
    <citation type="submission" date="2016-05" db="EMBL/GenBank/DDBJ databases">
        <authorList>
            <person name="Naeem Raeece"/>
        </authorList>
    </citation>
    <scope>NUCLEOTIDE SEQUENCE [LARGE SCALE GENOMIC DNA]</scope>
</reference>
<dbReference type="SUPFAM" id="SSF50978">
    <property type="entry name" value="WD40 repeat-like"/>
    <property type="match status" value="1"/>
</dbReference>
<keyword evidence="1" id="KW-0812">Transmembrane</keyword>
<feature type="transmembrane region" description="Helical" evidence="1">
    <location>
        <begin position="1582"/>
        <end position="1598"/>
    </location>
</feature>
<evidence type="ECO:0000313" key="3">
    <source>
        <dbReference type="Proteomes" id="UP000078560"/>
    </source>
</evidence>
<name>A0A1A8W066_PLAOA</name>
<dbReference type="Proteomes" id="UP000078560">
    <property type="component" value="Unassembled WGS sequence"/>
</dbReference>
<organism evidence="2 3">
    <name type="scientific">Plasmodium ovale curtisi</name>
    <dbReference type="NCBI Taxonomy" id="864141"/>
    <lineage>
        <taxon>Eukaryota</taxon>
        <taxon>Sar</taxon>
        <taxon>Alveolata</taxon>
        <taxon>Apicomplexa</taxon>
        <taxon>Aconoidasida</taxon>
        <taxon>Haemosporida</taxon>
        <taxon>Plasmodiidae</taxon>
        <taxon>Plasmodium</taxon>
        <taxon>Plasmodium (Plasmodium)</taxon>
    </lineage>
</organism>
<feature type="transmembrane region" description="Helical" evidence="1">
    <location>
        <begin position="1625"/>
        <end position="1642"/>
    </location>
</feature>
<proteinExistence type="predicted"/>
<feature type="transmembrane region" description="Helical" evidence="1">
    <location>
        <begin position="1688"/>
        <end position="1709"/>
    </location>
</feature>
<evidence type="ECO:0000313" key="2">
    <source>
        <dbReference type="EMBL" id="SBS85335.1"/>
    </source>
</evidence>
<keyword evidence="1" id="KW-1133">Transmembrane helix</keyword>
<dbReference type="InterPro" id="IPR036322">
    <property type="entry name" value="WD40_repeat_dom_sf"/>
</dbReference>
<feature type="transmembrane region" description="Helical" evidence="1">
    <location>
        <begin position="1715"/>
        <end position="1735"/>
    </location>
</feature>
<sequence>MTFFCEYLANPESKVNYACHQPPRDDDTDVLIYTYRYFTGGRVIHWVEQQIGVVEVVQPSDVWLLFPKMKVFALLHKLKVNRRYKQNETPFFSLHINKRFIYVGSTNGKIFIFKKEDACLFSPVVLANVITNVESGIITKICAVEGLDMLIHGTDQGDVFFLSNKGKSFRLASKYHKGVISSINYIMNEKRRLLYLFVGDLDGVLSYINNNNDNYNGDKLKWDNSFSFHYLQSYFLNNKFFINLLEGIIKMFSSFNFPLKPNLNMCYKMDNTYLVLFQQTHIFSFSWHPLKEKIHEANRDKQNVEKLTNDIEGIKNFVRNQLMEEQNEDNRKCLYFVLNNFNDAKQILHKIKSKKIFLINIKSIHIEEVLDLHVNLSRLVYTSIVCNNPGREQTEGGEIKDISLHCHTDHQHVSSEIWKNEKHQSEGKNSEIISFAEEVGNNPLGNPHTDGSNHPEDNFTCKVVKENTTGEHNKQEDTAYLFRPSIEYSYGGYFAQDRIIDSVQTHSKVCFLYYNVHLSDDLYVSFNVNGDEGCSSGCNGRTLSPFGYRRMCGGQGEEEDSPFYLCEVYFDQNYRWIKYLIFEMKKIKTFNSPSSLLILYLYITFFHSYLMERKQLYDTKFFSFLEKNIIKINELHYVNKVEEVLLKNVETIKGSLKSLLSFSFCKEGYISNLSVEKNCIYGRDFSNKLYKNTDFYVFNFNIKKLKRLYNTMRVVIMTYRNIFKPIFTTFLNSDISKWVLQTEESTMYKEDVCLVNFLLFVQSDNCFLLKMAYYFHLFVFLEVVIANHTHRNSSCFTSFPVCHYYCSEATIRGELIYCDEKTARDRQIIQREKKVREKTEKWKHCEFPREPKDFRHVHESHCFKSEDMFFVMRKRVESKWMIYHNLHVFLSSLHVLKMKKLYNLLTFYEKIKLLKWYEDKKKFSKSNFILLNDEGKKKVFSTLYNLGKIIKMKGHKKEKMISPYQFEIHHYDYFCNDINHLNILKISHLKKRINSVYNNTYYTKWMREKKYIHTFLNLTKRLYFYEKVIDGVYIVNLCKYRELYEYLLLYYTFYNICDTSLDITIMCKNNIVKNDMNYFENLLSIDYTYDEGRLFDIVHRYSIDIVTNREIEFFENLNRRAVNNNIILLDILLSIYSNLGNDKKKNFTFFFKKFSSFSYLSEYVNYVKEEEKIRCVTSRSSRKDSLCMLYSFEDNFSSKEKEQTCLSHCEDRTYHNSDCEKYYMRNTHEKQFNMDWTSGRHSRYSDDLLLVEKQNGGKKRNTRINKQVDLQVQNGNNFGKGKKKKFDKNERGAYLSRITLLLKKYTILRNSIVLKKGKNENYVFLFFKDLSFFNFVKIAYSLCKEKYNHRLGREKKLQRWIGKNYTNGRSFSVGKTSVRKFYKNSICRGGTCLMDVLSRRRKGVATFNLERVHYGVGTYTKKSSNMHKRKTKLCGRNTIINVLKHWNIKVFIEYISYIKKRKKTKNISKKIAKKKHSFVLYKLLYILSLLKWKKAIFILLHIFKKYNRELIFFLLLVMKYPVNEEQKMGMTSTYNNPFLNSRMPISEKMLKRLFANCVPLLKGKFNFESIAFYLLLRVKNNVCNYYIVMVLIMFYFFLEKQQPSSPLERCTFLKRILSRSKRKKFLSNTFVLYIFFFKNDIFFRKKLFSSYLFIPIHSSSNFLLSDYPIIKCILQSSYKLLNFEKPSYFLILNNTLYFHFTKLVSFFYIDNCTVSSYHFFFFMLISYFYIGYFAYFRKYLRAFHNAFNSTLYKLRLSHSDGRRKKNHRKETSTSYYIHNWEKHICLTKRPSDKSHDKCYVSSVSKPTVTMMPMYATNMTRSIIDGRDDEKFNTNLLGRIKEKICWEEGEEKMLSSTNFMINFFYELLLKWLCEINFKMFSKRVDLYIFSTSRNADVCLKICKFVNCFYGSCTIMHDDVGSHGKHEHDSVKGENSHLSIYDKENNLHVFLEIINFFFDIYYCLLSFQVSFKKRKPIYISKKSHYKKYLLSVIYFLFFHEAKWEDDNFDWDNPKWGNVDSVDISAREKRSWWTRMNESRLSVLCCVLCIAHFVNHFKYIKKGVKKKLILVIDYFMVNQPFCNFKQSGRKNLYPQNIHQIYKTIINSLPKKAK</sequence>
<protein>
    <submittedName>
        <fullName evidence="2">Uncharacterized protein</fullName>
    </submittedName>
</protein>